<organism evidence="1 2">
    <name type="scientific">Phocaeicola barnesiae</name>
    <dbReference type="NCBI Taxonomy" id="376804"/>
    <lineage>
        <taxon>Bacteria</taxon>
        <taxon>Pseudomonadati</taxon>
        <taxon>Bacteroidota</taxon>
        <taxon>Bacteroidia</taxon>
        <taxon>Bacteroidales</taxon>
        <taxon>Bacteroidaceae</taxon>
        <taxon>Phocaeicola</taxon>
    </lineage>
</organism>
<reference evidence="1 2" key="1">
    <citation type="submission" date="2022-08" db="EMBL/GenBank/DDBJ databases">
        <authorList>
            <person name="Zeman M."/>
            <person name="Kubasova T."/>
        </authorList>
    </citation>
    <scope>NUCLEOTIDE SEQUENCE [LARGE SCALE GENOMIC DNA]</scope>
    <source>
        <strain evidence="1 2">ET62</strain>
    </source>
</reference>
<evidence type="ECO:0000313" key="1">
    <source>
        <dbReference type="EMBL" id="MCR8873549.1"/>
    </source>
</evidence>
<name>A0AAW5N8F9_9BACT</name>
<evidence type="ECO:0000313" key="2">
    <source>
        <dbReference type="Proteomes" id="UP001204579"/>
    </source>
</evidence>
<comment type="caution">
    <text evidence="1">The sequence shown here is derived from an EMBL/GenBank/DDBJ whole genome shotgun (WGS) entry which is preliminary data.</text>
</comment>
<dbReference type="PROSITE" id="PS51257">
    <property type="entry name" value="PROKAR_LIPOPROTEIN"/>
    <property type="match status" value="1"/>
</dbReference>
<gene>
    <name evidence="1" type="ORF">NW209_05885</name>
</gene>
<dbReference type="Proteomes" id="UP001204579">
    <property type="component" value="Unassembled WGS sequence"/>
</dbReference>
<evidence type="ECO:0008006" key="3">
    <source>
        <dbReference type="Google" id="ProtNLM"/>
    </source>
</evidence>
<dbReference type="AlphaFoldDB" id="A0AAW5N8F9"/>
<keyword evidence="2" id="KW-1185">Reference proteome</keyword>
<protein>
    <recommendedName>
        <fullName evidence="3">Lipoprotein</fullName>
    </recommendedName>
</protein>
<dbReference type="EMBL" id="JANRHJ010000005">
    <property type="protein sequence ID" value="MCR8873549.1"/>
    <property type="molecule type" value="Genomic_DNA"/>
</dbReference>
<proteinExistence type="predicted"/>
<accession>A0AAW5N8F9</accession>
<sequence>MKAEWFILLCGCLILGLAGCSCKKSDRQQEILPVGAVDNTVGLNDTLGISLYPEYPVYSTRQKQIIFVLSNQSGMNISYGLDYRYTYEDEVGIWREISKRPVVFEVEYVLLHGDKQYIYADLYRNLPGRYRFFFDVWRYDRSYTFMAEFGLWDTNVVGK</sequence>
<dbReference type="RefSeq" id="WP_258335593.1">
    <property type="nucleotide sequence ID" value="NZ_JANRHJ010000005.1"/>
</dbReference>